<sequence length="151" mass="17825">MTQKEFEERTRRLIAVEEYYLVENLYMAAGNMTKDEFCEEIRRMCAYDGANDHIELRKCLKEIGRYVGAKDAELGYLKKTITNRNMELAEFLIGKACAYEDTDFYREAVKLIGQREVTLMKLRMDLPLWEEDKKYLKEILEDDIQGRKIAG</sequence>
<accession>A0ABX2AP29</accession>
<organism evidence="1 2">
    <name type="scientific">Xylanibacter muris</name>
    <dbReference type="NCBI Taxonomy" id="2736290"/>
    <lineage>
        <taxon>Bacteria</taxon>
        <taxon>Pseudomonadati</taxon>
        <taxon>Bacteroidota</taxon>
        <taxon>Bacteroidia</taxon>
        <taxon>Bacteroidales</taxon>
        <taxon>Prevotellaceae</taxon>
        <taxon>Xylanibacter</taxon>
    </lineage>
</organism>
<dbReference type="RefSeq" id="WP_172274708.1">
    <property type="nucleotide sequence ID" value="NZ_CASGMU010000005.1"/>
</dbReference>
<dbReference type="Proteomes" id="UP000714420">
    <property type="component" value="Unassembled WGS sequence"/>
</dbReference>
<gene>
    <name evidence="1" type="ORF">HPS56_04785</name>
</gene>
<proteinExistence type="predicted"/>
<reference evidence="1 2" key="1">
    <citation type="submission" date="2020-05" db="EMBL/GenBank/DDBJ databases">
        <title>Distinct polysaccharide utilization as determinants for interspecies competition between intestinal Prevotella spp.</title>
        <authorList>
            <person name="Galvez E.J.C."/>
            <person name="Iljazovic A."/>
            <person name="Strowig T."/>
        </authorList>
    </citation>
    <scope>NUCLEOTIDE SEQUENCE [LARGE SCALE GENOMIC DNA]</scope>
    <source>
        <strain evidence="1 2">PMUR</strain>
    </source>
</reference>
<name>A0ABX2AP29_9BACT</name>
<evidence type="ECO:0000313" key="2">
    <source>
        <dbReference type="Proteomes" id="UP000714420"/>
    </source>
</evidence>
<evidence type="ECO:0008006" key="3">
    <source>
        <dbReference type="Google" id="ProtNLM"/>
    </source>
</evidence>
<dbReference type="EMBL" id="JABKKF010000003">
    <property type="protein sequence ID" value="NPD91676.1"/>
    <property type="molecule type" value="Genomic_DNA"/>
</dbReference>
<protein>
    <recommendedName>
        <fullName evidence="3">DUF892 family protein</fullName>
    </recommendedName>
</protein>
<comment type="caution">
    <text evidence="1">The sequence shown here is derived from an EMBL/GenBank/DDBJ whole genome shotgun (WGS) entry which is preliminary data.</text>
</comment>
<evidence type="ECO:0000313" key="1">
    <source>
        <dbReference type="EMBL" id="NPD91676.1"/>
    </source>
</evidence>
<keyword evidence="2" id="KW-1185">Reference proteome</keyword>